<evidence type="ECO:0000313" key="3">
    <source>
        <dbReference type="Proteomes" id="UP001623592"/>
    </source>
</evidence>
<accession>A0ABW8TK02</accession>
<sequence>MSEEKQFRFLPLGTFVKVAKRGDKIYMIVARALTKNKEGNPRSNYRLAEHPKGYGKDDILLMATDVDVVEVIQEGYSDESDKEFLKDKLERLKEAPVVVPKEEIEEIPEPDFTQLLDMGNTVKASSTKSDGSNEQGDSVQKLKKDPFYKFK</sequence>
<dbReference type="Pfam" id="PF13780">
    <property type="entry name" value="DUF4176"/>
    <property type="match status" value="1"/>
</dbReference>
<name>A0ABW8TK02_9CLOT</name>
<dbReference type="Proteomes" id="UP001623592">
    <property type="component" value="Unassembled WGS sequence"/>
</dbReference>
<gene>
    <name evidence="2" type="ORF">ACJDT4_20725</name>
</gene>
<comment type="caution">
    <text evidence="2">The sequence shown here is derived from an EMBL/GenBank/DDBJ whole genome shotgun (WGS) entry which is preliminary data.</text>
</comment>
<organism evidence="2 3">
    <name type="scientific">Clostridium neuense</name>
    <dbReference type="NCBI Taxonomy" id="1728934"/>
    <lineage>
        <taxon>Bacteria</taxon>
        <taxon>Bacillati</taxon>
        <taxon>Bacillota</taxon>
        <taxon>Clostridia</taxon>
        <taxon>Eubacteriales</taxon>
        <taxon>Clostridiaceae</taxon>
        <taxon>Clostridium</taxon>
    </lineage>
</organism>
<protein>
    <submittedName>
        <fullName evidence="2">DUF4176 domain-containing protein</fullName>
    </submittedName>
</protein>
<evidence type="ECO:0000313" key="2">
    <source>
        <dbReference type="EMBL" id="MFL0252837.1"/>
    </source>
</evidence>
<evidence type="ECO:0000256" key="1">
    <source>
        <dbReference type="SAM" id="MobiDB-lite"/>
    </source>
</evidence>
<feature type="compositionally biased region" description="Polar residues" evidence="1">
    <location>
        <begin position="122"/>
        <end position="138"/>
    </location>
</feature>
<dbReference type="InterPro" id="IPR025233">
    <property type="entry name" value="DUF4176"/>
</dbReference>
<dbReference type="RefSeq" id="WP_406789495.1">
    <property type="nucleotide sequence ID" value="NZ_JBJIAA010000021.1"/>
</dbReference>
<proteinExistence type="predicted"/>
<dbReference type="EMBL" id="JBJIAA010000021">
    <property type="protein sequence ID" value="MFL0252837.1"/>
    <property type="molecule type" value="Genomic_DNA"/>
</dbReference>
<feature type="region of interest" description="Disordered" evidence="1">
    <location>
        <begin position="118"/>
        <end position="151"/>
    </location>
</feature>
<keyword evidence="3" id="KW-1185">Reference proteome</keyword>
<reference evidence="2 3" key="1">
    <citation type="submission" date="2024-11" db="EMBL/GenBank/DDBJ databases">
        <authorList>
            <person name="Heng Y.C."/>
            <person name="Lim A.C.H."/>
            <person name="Lee J.K.Y."/>
            <person name="Kittelmann S."/>
        </authorList>
    </citation>
    <scope>NUCLEOTIDE SEQUENCE [LARGE SCALE GENOMIC DNA]</scope>
    <source>
        <strain evidence="2 3">WILCCON 0114</strain>
    </source>
</reference>
<feature type="compositionally biased region" description="Basic and acidic residues" evidence="1">
    <location>
        <begin position="140"/>
        <end position="151"/>
    </location>
</feature>